<evidence type="ECO:0000313" key="1">
    <source>
        <dbReference type="EMBL" id="RBP70056.1"/>
    </source>
</evidence>
<dbReference type="Proteomes" id="UP000253490">
    <property type="component" value="Unassembled WGS sequence"/>
</dbReference>
<dbReference type="SUPFAM" id="SSF52540">
    <property type="entry name" value="P-loop containing nucleoside triphosphate hydrolases"/>
    <property type="match status" value="1"/>
</dbReference>
<protein>
    <submittedName>
        <fullName evidence="1">Thymidine kinase</fullName>
    </submittedName>
</protein>
<dbReference type="RefSeq" id="WP_113919269.1">
    <property type="nucleotide sequence ID" value="NZ_QNRX01000001.1"/>
</dbReference>
<keyword evidence="2" id="KW-1185">Reference proteome</keyword>
<sequence length="137" mass="15722">MVRIISGPKGSGKTKKIIDFANEKIKETTGEIVFINDREKYREKINKSIRYVSTNDFYIYTPAVLFGFLNGLIAGNYDIDTIFVDNLVRIAKIEELDDLEELFKGIDLLSEKYDVTFIVSVTSDEPLPEEYRAYAFS</sequence>
<evidence type="ECO:0000313" key="2">
    <source>
        <dbReference type="Proteomes" id="UP000253490"/>
    </source>
</evidence>
<comment type="caution">
    <text evidence="1">The sequence shown here is derived from an EMBL/GenBank/DDBJ whole genome shotgun (WGS) entry which is preliminary data.</text>
</comment>
<proteinExistence type="predicted"/>
<dbReference type="EMBL" id="QNRX01000001">
    <property type="protein sequence ID" value="RBP70056.1"/>
    <property type="molecule type" value="Genomic_DNA"/>
</dbReference>
<accession>A0A366IFD6</accession>
<organism evidence="1 2">
    <name type="scientific">Alkalibaculum bacchi</name>
    <dbReference type="NCBI Taxonomy" id="645887"/>
    <lineage>
        <taxon>Bacteria</taxon>
        <taxon>Bacillati</taxon>
        <taxon>Bacillota</taxon>
        <taxon>Clostridia</taxon>
        <taxon>Eubacteriales</taxon>
        <taxon>Eubacteriaceae</taxon>
        <taxon>Alkalibaculum</taxon>
    </lineage>
</organism>
<reference evidence="1 2" key="1">
    <citation type="submission" date="2018-06" db="EMBL/GenBank/DDBJ databases">
        <title>Genomic Encyclopedia of Type Strains, Phase IV (KMG-IV): sequencing the most valuable type-strain genomes for metagenomic binning, comparative biology and taxonomic classification.</title>
        <authorList>
            <person name="Goeker M."/>
        </authorList>
    </citation>
    <scope>NUCLEOTIDE SEQUENCE [LARGE SCALE GENOMIC DNA]</scope>
    <source>
        <strain evidence="1 2">DSM 22112</strain>
    </source>
</reference>
<keyword evidence="1" id="KW-0418">Kinase</keyword>
<dbReference type="InterPro" id="IPR027417">
    <property type="entry name" value="P-loop_NTPase"/>
</dbReference>
<name>A0A366IFD6_9FIRM</name>
<gene>
    <name evidence="1" type="ORF">DES36_101108</name>
</gene>
<dbReference type="GO" id="GO:0016301">
    <property type="term" value="F:kinase activity"/>
    <property type="evidence" value="ECO:0007669"/>
    <property type="project" value="UniProtKB-KW"/>
</dbReference>
<dbReference type="AlphaFoldDB" id="A0A366IFD6"/>
<dbReference type="OrthoDB" id="1953676at2"/>
<keyword evidence="1" id="KW-0808">Transferase</keyword>